<evidence type="ECO:0000313" key="1">
    <source>
        <dbReference type="EMBL" id="KEI45768.1"/>
    </source>
</evidence>
<dbReference type="AlphaFoldDB" id="A0A073B189"/>
<comment type="caution">
    <text evidence="1">The sequence shown here is derived from an EMBL/GenBank/DDBJ whole genome shotgun (WGS) entry which is preliminary data.</text>
</comment>
<proteinExistence type="predicted"/>
<name>A0A073B189_9PSEU</name>
<evidence type="ECO:0000313" key="2">
    <source>
        <dbReference type="Proteomes" id="UP000031419"/>
    </source>
</evidence>
<accession>A0A073B189</accession>
<dbReference type="EMBL" id="JNVU01000009">
    <property type="protein sequence ID" value="KEI45768.1"/>
    <property type="molecule type" value="Genomic_DNA"/>
</dbReference>
<dbReference type="Proteomes" id="UP000031419">
    <property type="component" value="Unassembled WGS sequence"/>
</dbReference>
<sequence>MRPIDADPLHAIAFQLVGARWARLVFVSERGTGELGDASSGPVLDLLDDVDDRFVDRSPRHDFTA</sequence>
<keyword evidence="2" id="KW-1185">Reference proteome</keyword>
<organism evidence="1 2">
    <name type="scientific">Saccharopolyspora rectivirgula</name>
    <dbReference type="NCBI Taxonomy" id="28042"/>
    <lineage>
        <taxon>Bacteria</taxon>
        <taxon>Bacillati</taxon>
        <taxon>Actinomycetota</taxon>
        <taxon>Actinomycetes</taxon>
        <taxon>Pseudonocardiales</taxon>
        <taxon>Pseudonocardiaceae</taxon>
        <taxon>Saccharopolyspora</taxon>
    </lineage>
</organism>
<protein>
    <submittedName>
        <fullName evidence="1">Uncharacterized protein</fullName>
    </submittedName>
</protein>
<reference evidence="1 2" key="1">
    <citation type="submission" date="2014-06" db="EMBL/GenBank/DDBJ databases">
        <title>Saccharopolyspora rectivirgula DSM-43113 Genome sequencing.</title>
        <authorList>
            <person name="Barrera C."/>
            <person name="Millon L."/>
            <person name="Rognon B."/>
            <person name="Zaugg C."/>
            <person name="Monod M."/>
        </authorList>
    </citation>
    <scope>NUCLEOTIDE SEQUENCE [LARGE SCALE GENOMIC DNA]</scope>
    <source>
        <strain evidence="1 2">DSM 43113</strain>
    </source>
</reference>
<gene>
    <name evidence="1" type="ORF">GU90_02435</name>
</gene>